<comment type="function">
    <text evidence="10">Catalyzes the transfer of an acyl group from acyl-phosphate (acyl-PO(4)) to glycerol-3-phosphate (G3P) to form lysophosphatidic acid (LPA). This enzyme utilizes acyl-phosphate as fatty acyl donor, but not acyl-CoA or acyl-ACP.</text>
</comment>
<dbReference type="GO" id="GO:0005886">
    <property type="term" value="C:plasma membrane"/>
    <property type="evidence" value="ECO:0007669"/>
    <property type="project" value="UniProtKB-SubCell"/>
</dbReference>
<proteinExistence type="inferred from homology"/>
<dbReference type="GO" id="GO:0043772">
    <property type="term" value="F:acyl-phosphate glycerol-3-phosphate acyltransferase activity"/>
    <property type="evidence" value="ECO:0007669"/>
    <property type="project" value="UniProtKB-UniRule"/>
</dbReference>
<evidence type="ECO:0000256" key="1">
    <source>
        <dbReference type="ARBA" id="ARBA00022475"/>
    </source>
</evidence>
<keyword evidence="9 10" id="KW-1208">Phospholipid metabolism</keyword>
<comment type="subunit">
    <text evidence="10">Probably interacts with PlsX.</text>
</comment>
<keyword evidence="5 10" id="KW-1133">Transmembrane helix</keyword>
<keyword evidence="1 10" id="KW-1003">Cell membrane</keyword>
<feature type="transmembrane region" description="Helical" evidence="10">
    <location>
        <begin position="58"/>
        <end position="77"/>
    </location>
</feature>
<evidence type="ECO:0000256" key="2">
    <source>
        <dbReference type="ARBA" id="ARBA00022516"/>
    </source>
</evidence>
<sequence length="207" mass="22569">MERIVGMLYVLIFIMSYALGCVNGAYYLGVIFKNTDIRTHGSGNAGARNAGRYFGKKAFIVTVIIDALKVFLALLVTQIILDNNVVAMIVCGFGLLLGHIWPVQLNFRGGKGVVVFLAIALYLEPYTIVVAGAILAITTLLFKRFTVSGLIALLSIPLSAYLLGNQQQLVIGFALMAGIVLFMHKPNHISKTNRKNIQESENDGIHL</sequence>
<keyword evidence="4 10" id="KW-0812">Transmembrane</keyword>
<evidence type="ECO:0000256" key="9">
    <source>
        <dbReference type="ARBA" id="ARBA00023264"/>
    </source>
</evidence>
<dbReference type="InterPro" id="IPR003811">
    <property type="entry name" value="G3P_acylTferase_PlsY"/>
</dbReference>
<feature type="transmembrane region" description="Helical" evidence="10">
    <location>
        <begin position="113"/>
        <end position="138"/>
    </location>
</feature>
<dbReference type="PANTHER" id="PTHR30309:SF0">
    <property type="entry name" value="GLYCEROL-3-PHOSPHATE ACYLTRANSFERASE-RELATED"/>
    <property type="match status" value="1"/>
</dbReference>
<dbReference type="PANTHER" id="PTHR30309">
    <property type="entry name" value="INNER MEMBRANE PROTEIN YGIH"/>
    <property type="match status" value="1"/>
</dbReference>
<comment type="subcellular location">
    <subcellularLocation>
        <location evidence="10">Cell membrane</location>
        <topology evidence="10">Multi-pass membrane protein</topology>
    </subcellularLocation>
</comment>
<comment type="pathway">
    <text evidence="10">Lipid metabolism; phospholipid metabolism.</text>
</comment>
<feature type="transmembrane region" description="Helical" evidence="10">
    <location>
        <begin position="84"/>
        <end position="101"/>
    </location>
</feature>
<keyword evidence="12" id="KW-1185">Reference proteome</keyword>
<dbReference type="Pfam" id="PF02660">
    <property type="entry name" value="G3P_acyltransf"/>
    <property type="match status" value="1"/>
</dbReference>
<feature type="transmembrane region" description="Helical" evidence="10">
    <location>
        <begin position="169"/>
        <end position="185"/>
    </location>
</feature>
<evidence type="ECO:0000256" key="7">
    <source>
        <dbReference type="ARBA" id="ARBA00023136"/>
    </source>
</evidence>
<dbReference type="Proteomes" id="UP000233343">
    <property type="component" value="Unassembled WGS sequence"/>
</dbReference>
<evidence type="ECO:0000256" key="8">
    <source>
        <dbReference type="ARBA" id="ARBA00023209"/>
    </source>
</evidence>
<evidence type="ECO:0000313" key="12">
    <source>
        <dbReference type="Proteomes" id="UP000233343"/>
    </source>
</evidence>
<gene>
    <name evidence="10" type="primary">plsY</name>
    <name evidence="11" type="ORF">CWS20_08445</name>
</gene>
<dbReference type="SMART" id="SM01207">
    <property type="entry name" value="G3P_acyltransf"/>
    <property type="match status" value="1"/>
</dbReference>
<dbReference type="UniPathway" id="UPA00085"/>
<evidence type="ECO:0000256" key="3">
    <source>
        <dbReference type="ARBA" id="ARBA00022679"/>
    </source>
</evidence>
<evidence type="ECO:0000313" key="11">
    <source>
        <dbReference type="EMBL" id="PKG29296.1"/>
    </source>
</evidence>
<dbReference type="EMBL" id="PISD01000016">
    <property type="protein sequence ID" value="PKG29296.1"/>
    <property type="molecule type" value="Genomic_DNA"/>
</dbReference>
<dbReference type="AlphaFoldDB" id="A0A2N0ZII2"/>
<evidence type="ECO:0000256" key="10">
    <source>
        <dbReference type="HAMAP-Rule" id="MF_01043"/>
    </source>
</evidence>
<keyword evidence="6 10" id="KW-0443">Lipid metabolism</keyword>
<organism evidence="11 12">
    <name type="scientific">Cytobacillus horneckiae</name>
    <dbReference type="NCBI Taxonomy" id="549687"/>
    <lineage>
        <taxon>Bacteria</taxon>
        <taxon>Bacillati</taxon>
        <taxon>Bacillota</taxon>
        <taxon>Bacilli</taxon>
        <taxon>Bacillales</taxon>
        <taxon>Bacillaceae</taxon>
        <taxon>Cytobacillus</taxon>
    </lineage>
</organism>
<keyword evidence="3 10" id="KW-0808">Transferase</keyword>
<feature type="transmembrane region" description="Helical" evidence="10">
    <location>
        <begin position="7"/>
        <end position="28"/>
    </location>
</feature>
<accession>A0A2N0ZII2</accession>
<keyword evidence="7 10" id="KW-0472">Membrane</keyword>
<dbReference type="EC" id="2.3.1.275" evidence="10"/>
<keyword evidence="11" id="KW-0012">Acyltransferase</keyword>
<evidence type="ECO:0000256" key="6">
    <source>
        <dbReference type="ARBA" id="ARBA00023098"/>
    </source>
</evidence>
<comment type="catalytic activity">
    <reaction evidence="10">
        <text>an acyl phosphate + sn-glycerol 3-phosphate = a 1-acyl-sn-glycero-3-phosphate + phosphate</text>
        <dbReference type="Rhea" id="RHEA:34075"/>
        <dbReference type="ChEBI" id="CHEBI:43474"/>
        <dbReference type="ChEBI" id="CHEBI:57597"/>
        <dbReference type="ChEBI" id="CHEBI:57970"/>
        <dbReference type="ChEBI" id="CHEBI:59918"/>
        <dbReference type="EC" id="2.3.1.275"/>
    </reaction>
</comment>
<keyword evidence="8 10" id="KW-0594">Phospholipid biosynthesis</keyword>
<protein>
    <recommendedName>
        <fullName evidence="10">Glycerol-3-phosphate acyltransferase</fullName>
    </recommendedName>
    <alternativeName>
        <fullName evidence="10">Acyl-PO4 G3P acyltransferase</fullName>
    </alternativeName>
    <alternativeName>
        <fullName evidence="10">Acyl-phosphate--glycerol-3-phosphate acyltransferase</fullName>
    </alternativeName>
    <alternativeName>
        <fullName evidence="10">G3P acyltransferase</fullName>
        <shortName evidence="10">GPAT</shortName>
        <ecNumber evidence="10">2.3.1.275</ecNumber>
    </alternativeName>
    <alternativeName>
        <fullName evidence="10">Lysophosphatidic acid synthase</fullName>
        <shortName evidence="10">LPA synthase</shortName>
    </alternativeName>
</protein>
<dbReference type="GO" id="GO:0008654">
    <property type="term" value="P:phospholipid biosynthetic process"/>
    <property type="evidence" value="ECO:0007669"/>
    <property type="project" value="UniProtKB-UniRule"/>
</dbReference>
<evidence type="ECO:0000256" key="4">
    <source>
        <dbReference type="ARBA" id="ARBA00022692"/>
    </source>
</evidence>
<name>A0A2N0ZII2_9BACI</name>
<comment type="similarity">
    <text evidence="10">Belongs to the PlsY family.</text>
</comment>
<keyword evidence="2 10" id="KW-0444">Lipid biosynthesis</keyword>
<comment type="caution">
    <text evidence="11">The sequence shown here is derived from an EMBL/GenBank/DDBJ whole genome shotgun (WGS) entry which is preliminary data.</text>
</comment>
<reference evidence="11 12" key="1">
    <citation type="journal article" date="2010" name="Int. J. Syst. Evol. Microbiol.">
        <title>Bacillus horneckiae sp. nov., isolated from a spacecraft-assembly clean room.</title>
        <authorList>
            <person name="Vaishampayan P."/>
            <person name="Probst A."/>
            <person name="Krishnamurthi S."/>
            <person name="Ghosh S."/>
            <person name="Osman S."/>
            <person name="McDowall A."/>
            <person name="Ruckmani A."/>
            <person name="Mayilraj S."/>
            <person name="Venkateswaran K."/>
        </authorList>
    </citation>
    <scope>NUCLEOTIDE SEQUENCE [LARGE SCALE GENOMIC DNA]</scope>
    <source>
        <strain evidence="12">1PO1SC</strain>
    </source>
</reference>
<dbReference type="HAMAP" id="MF_01043">
    <property type="entry name" value="PlsY"/>
    <property type="match status" value="1"/>
</dbReference>
<evidence type="ECO:0000256" key="5">
    <source>
        <dbReference type="ARBA" id="ARBA00022989"/>
    </source>
</evidence>